<dbReference type="InterPro" id="IPR019692">
    <property type="entry name" value="CFP-6_PH"/>
</dbReference>
<protein>
    <recommendedName>
        <fullName evidence="2">Low molecular weight protein antigen 6 PH domain-containing protein</fullName>
    </recommendedName>
</protein>
<dbReference type="AlphaFoldDB" id="A0A6V8L1K3"/>
<dbReference type="Proteomes" id="UP000482960">
    <property type="component" value="Unassembled WGS sequence"/>
</dbReference>
<evidence type="ECO:0000313" key="3">
    <source>
        <dbReference type="EMBL" id="GFJ87987.1"/>
    </source>
</evidence>
<proteinExistence type="predicted"/>
<keyword evidence="4" id="KW-1185">Reference proteome</keyword>
<keyword evidence="1" id="KW-0812">Transmembrane</keyword>
<evidence type="ECO:0000313" key="4">
    <source>
        <dbReference type="Proteomes" id="UP000482960"/>
    </source>
</evidence>
<comment type="caution">
    <text evidence="3">The sequence shown here is derived from an EMBL/GenBank/DDBJ whole genome shotgun (WGS) entry which is preliminary data.</text>
</comment>
<sequence length="168" mass="18280">MEVADSVAVSTPQVVRLRPRRARVVAWILAAAVLVVFTLVGTGLRGSTGDGYGSFQRGDQFAMIGLGVLFALGILLFTRLRVEADADGIRVRNLIGGYDLPWDVVRAVRFNRGTPWATLELQDEELVPMMALQAADKQHAVNGVRALRAMLEASQQRTTQPEPTPDPA</sequence>
<evidence type="ECO:0000256" key="1">
    <source>
        <dbReference type="SAM" id="Phobius"/>
    </source>
</evidence>
<gene>
    <name evidence="3" type="ORF">Prum_016290</name>
</gene>
<reference evidence="3 4" key="1">
    <citation type="submission" date="2020-03" db="EMBL/GenBank/DDBJ databases">
        <title>Whole genome shotgun sequence of Phytohabitans rumicis NBRC 108638.</title>
        <authorList>
            <person name="Komaki H."/>
            <person name="Tamura T."/>
        </authorList>
    </citation>
    <scope>NUCLEOTIDE SEQUENCE [LARGE SCALE GENOMIC DNA]</scope>
    <source>
        <strain evidence="3 4">NBRC 108638</strain>
    </source>
</reference>
<accession>A0A6V8L1K3</accession>
<evidence type="ECO:0000259" key="2">
    <source>
        <dbReference type="Pfam" id="PF10756"/>
    </source>
</evidence>
<feature type="transmembrane region" description="Helical" evidence="1">
    <location>
        <begin position="24"/>
        <end position="41"/>
    </location>
</feature>
<organism evidence="3 4">
    <name type="scientific">Phytohabitans rumicis</name>
    <dbReference type="NCBI Taxonomy" id="1076125"/>
    <lineage>
        <taxon>Bacteria</taxon>
        <taxon>Bacillati</taxon>
        <taxon>Actinomycetota</taxon>
        <taxon>Actinomycetes</taxon>
        <taxon>Micromonosporales</taxon>
        <taxon>Micromonosporaceae</taxon>
    </lineage>
</organism>
<name>A0A6V8L1K3_9ACTN</name>
<keyword evidence="1" id="KW-1133">Transmembrane helix</keyword>
<dbReference type="Pfam" id="PF10756">
    <property type="entry name" value="bPH_6"/>
    <property type="match status" value="1"/>
</dbReference>
<reference evidence="3 4" key="2">
    <citation type="submission" date="2020-03" db="EMBL/GenBank/DDBJ databases">
        <authorList>
            <person name="Ichikawa N."/>
            <person name="Kimura A."/>
            <person name="Kitahashi Y."/>
            <person name="Uohara A."/>
        </authorList>
    </citation>
    <scope>NUCLEOTIDE SEQUENCE [LARGE SCALE GENOMIC DNA]</scope>
    <source>
        <strain evidence="3 4">NBRC 108638</strain>
    </source>
</reference>
<feature type="transmembrane region" description="Helical" evidence="1">
    <location>
        <begin position="61"/>
        <end position="82"/>
    </location>
</feature>
<feature type="domain" description="Low molecular weight protein antigen 6 PH" evidence="2">
    <location>
        <begin position="79"/>
        <end position="148"/>
    </location>
</feature>
<keyword evidence="1" id="KW-0472">Membrane</keyword>
<dbReference type="EMBL" id="BLPG01000001">
    <property type="protein sequence ID" value="GFJ87987.1"/>
    <property type="molecule type" value="Genomic_DNA"/>
</dbReference>